<sequence>MRISRKFLLMAGTLVALPFAARANGPEFQLTPGANLDVVEENCAPCHSLDYVAMNSPFLDEKGWRAEVTKMVNAFGAPIDAGDQEKIVEYLSTNYGRK</sequence>
<evidence type="ECO:0000313" key="2">
    <source>
        <dbReference type="EMBL" id="MQX19120.1"/>
    </source>
</evidence>
<dbReference type="InterPro" id="IPR036909">
    <property type="entry name" value="Cyt_c-like_dom_sf"/>
</dbReference>
<dbReference type="AlphaFoldDB" id="A0A6N7LPN1"/>
<organism evidence="2 3">
    <name type="scientific">Sinorhizobium terangae</name>
    <dbReference type="NCBI Taxonomy" id="110322"/>
    <lineage>
        <taxon>Bacteria</taxon>
        <taxon>Pseudomonadati</taxon>
        <taxon>Pseudomonadota</taxon>
        <taxon>Alphaproteobacteria</taxon>
        <taxon>Hyphomicrobiales</taxon>
        <taxon>Rhizobiaceae</taxon>
        <taxon>Sinorhizobium/Ensifer group</taxon>
        <taxon>Sinorhizobium</taxon>
    </lineage>
</organism>
<dbReference type="GO" id="GO:0020037">
    <property type="term" value="F:heme binding"/>
    <property type="evidence" value="ECO:0007669"/>
    <property type="project" value="InterPro"/>
</dbReference>
<dbReference type="GO" id="GO:0009055">
    <property type="term" value="F:electron transfer activity"/>
    <property type="evidence" value="ECO:0007669"/>
    <property type="project" value="InterPro"/>
</dbReference>
<dbReference type="Proteomes" id="UP000439983">
    <property type="component" value="Unassembled WGS sequence"/>
</dbReference>
<dbReference type="Gene3D" id="1.10.760.10">
    <property type="entry name" value="Cytochrome c-like domain"/>
    <property type="match status" value="1"/>
</dbReference>
<reference evidence="2 3" key="1">
    <citation type="journal article" date="2013" name="Genome Biol.">
        <title>Comparative genomics of the core and accessory genomes of 48 Sinorhizobium strains comprising five genospecies.</title>
        <authorList>
            <person name="Sugawara M."/>
            <person name="Epstein B."/>
            <person name="Badgley B.D."/>
            <person name="Unno T."/>
            <person name="Xu L."/>
            <person name="Reese J."/>
            <person name="Gyaneshwar P."/>
            <person name="Denny R."/>
            <person name="Mudge J."/>
            <person name="Bharti A.K."/>
            <person name="Farmer A.D."/>
            <person name="May G.D."/>
            <person name="Woodward J.E."/>
            <person name="Medigue C."/>
            <person name="Vallenet D."/>
            <person name="Lajus A."/>
            <person name="Rouy Z."/>
            <person name="Martinez-Vaz B."/>
            <person name="Tiffin P."/>
            <person name="Young N.D."/>
            <person name="Sadowsky M.J."/>
        </authorList>
    </citation>
    <scope>NUCLEOTIDE SEQUENCE [LARGE SCALE GENOMIC DNA]</scope>
    <source>
        <strain evidence="2 3">USDA4894</strain>
    </source>
</reference>
<dbReference type="OrthoDB" id="9789237at2"/>
<keyword evidence="1" id="KW-0732">Signal</keyword>
<proteinExistence type="predicted"/>
<name>A0A6N7LPN1_SINTE</name>
<dbReference type="EMBL" id="WITC01000131">
    <property type="protein sequence ID" value="MQX19120.1"/>
    <property type="molecule type" value="Genomic_DNA"/>
</dbReference>
<dbReference type="RefSeq" id="WP_153442904.1">
    <property type="nucleotide sequence ID" value="NZ_JACIGA010000002.1"/>
</dbReference>
<protein>
    <submittedName>
        <fullName evidence="2">Cytochrome c</fullName>
    </submittedName>
</protein>
<keyword evidence="3" id="KW-1185">Reference proteome</keyword>
<accession>A0A6N7LPN1</accession>
<evidence type="ECO:0000256" key="1">
    <source>
        <dbReference type="SAM" id="SignalP"/>
    </source>
</evidence>
<feature type="chain" id="PRO_5027107741" evidence="1">
    <location>
        <begin position="24"/>
        <end position="98"/>
    </location>
</feature>
<evidence type="ECO:0000313" key="3">
    <source>
        <dbReference type="Proteomes" id="UP000439983"/>
    </source>
</evidence>
<gene>
    <name evidence="2" type="ORF">GHK62_31660</name>
</gene>
<comment type="caution">
    <text evidence="2">The sequence shown here is derived from an EMBL/GenBank/DDBJ whole genome shotgun (WGS) entry which is preliminary data.</text>
</comment>
<dbReference type="SUPFAM" id="SSF46626">
    <property type="entry name" value="Cytochrome c"/>
    <property type="match status" value="1"/>
</dbReference>
<feature type="signal peptide" evidence="1">
    <location>
        <begin position="1"/>
        <end position="23"/>
    </location>
</feature>